<dbReference type="AlphaFoldDB" id="A0A6A4V9K5"/>
<name>A0A6A4V9K5_AMPAM</name>
<dbReference type="Proteomes" id="UP000440578">
    <property type="component" value="Unassembled WGS sequence"/>
</dbReference>
<reference evidence="1 2" key="1">
    <citation type="submission" date="2019-07" db="EMBL/GenBank/DDBJ databases">
        <title>Draft genome assembly of a fouling barnacle, Amphibalanus amphitrite (Darwin, 1854): The first reference genome for Thecostraca.</title>
        <authorList>
            <person name="Kim W."/>
        </authorList>
    </citation>
    <scope>NUCLEOTIDE SEQUENCE [LARGE SCALE GENOMIC DNA]</scope>
    <source>
        <strain evidence="1">SNU_AA5</strain>
        <tissue evidence="1">Soma without cirri and trophi</tissue>
    </source>
</reference>
<keyword evidence="2" id="KW-1185">Reference proteome</keyword>
<evidence type="ECO:0000313" key="1">
    <source>
        <dbReference type="EMBL" id="KAF0291256.1"/>
    </source>
</evidence>
<comment type="caution">
    <text evidence="1">The sequence shown here is derived from an EMBL/GenBank/DDBJ whole genome shotgun (WGS) entry which is preliminary data.</text>
</comment>
<evidence type="ECO:0000313" key="2">
    <source>
        <dbReference type="Proteomes" id="UP000440578"/>
    </source>
</evidence>
<organism evidence="1 2">
    <name type="scientific">Amphibalanus amphitrite</name>
    <name type="common">Striped barnacle</name>
    <name type="synonym">Balanus amphitrite</name>
    <dbReference type="NCBI Taxonomy" id="1232801"/>
    <lineage>
        <taxon>Eukaryota</taxon>
        <taxon>Metazoa</taxon>
        <taxon>Ecdysozoa</taxon>
        <taxon>Arthropoda</taxon>
        <taxon>Crustacea</taxon>
        <taxon>Multicrustacea</taxon>
        <taxon>Cirripedia</taxon>
        <taxon>Thoracica</taxon>
        <taxon>Thoracicalcarea</taxon>
        <taxon>Balanomorpha</taxon>
        <taxon>Balanoidea</taxon>
        <taxon>Balanidae</taxon>
        <taxon>Amphibalaninae</taxon>
        <taxon>Amphibalanus</taxon>
    </lineage>
</organism>
<dbReference type="EMBL" id="VIIS01001895">
    <property type="protein sequence ID" value="KAF0291256.1"/>
    <property type="molecule type" value="Genomic_DNA"/>
</dbReference>
<sequence>MLLVAQNIMGRQQSGLLTAAAVGAAAAPVAAPPETAAVPAPLATVKRKDDSEFGRSPIQRRLSLEDLRIHIDKSAHFGVREREGRGHTEPTEKLVALLEASVARDGQVLKTMTESEASMAESLERSVEQGEQHLNLCTEMVRALQQFMGQRGPGRRGG</sequence>
<gene>
    <name evidence="1" type="ORF">FJT64_010599</name>
</gene>
<accession>A0A6A4V9K5</accession>
<proteinExistence type="predicted"/>
<protein>
    <submittedName>
        <fullName evidence="1">Uncharacterized protein</fullName>
    </submittedName>
</protein>